<dbReference type="InterPro" id="IPR036890">
    <property type="entry name" value="HATPase_C_sf"/>
</dbReference>
<keyword evidence="12" id="KW-0472">Membrane</keyword>
<dbReference type="PRINTS" id="PR00344">
    <property type="entry name" value="BCTRLSENSOR"/>
</dbReference>
<keyword evidence="9" id="KW-0067">ATP-binding</keyword>
<evidence type="ECO:0000259" key="13">
    <source>
        <dbReference type="PROSITE" id="PS50109"/>
    </source>
</evidence>
<dbReference type="InterPro" id="IPR004358">
    <property type="entry name" value="Sig_transdc_His_kin-like_C"/>
</dbReference>
<keyword evidence="7" id="KW-0547">Nucleotide-binding</keyword>
<dbReference type="SMART" id="SM00387">
    <property type="entry name" value="HATPase_c"/>
    <property type="match status" value="1"/>
</dbReference>
<keyword evidence="4" id="KW-0597">Phosphoprotein</keyword>
<dbReference type="PANTHER" id="PTHR45453">
    <property type="entry name" value="PHOSPHATE REGULON SENSOR PROTEIN PHOR"/>
    <property type="match status" value="1"/>
</dbReference>
<dbReference type="EC" id="2.7.13.3" evidence="3"/>
<dbReference type="InterPro" id="IPR005467">
    <property type="entry name" value="His_kinase_dom"/>
</dbReference>
<organism evidence="14 15">
    <name type="scientific">Paenibacillus larvae subsp. larvae</name>
    <dbReference type="NCBI Taxonomy" id="147375"/>
    <lineage>
        <taxon>Bacteria</taxon>
        <taxon>Bacillati</taxon>
        <taxon>Bacillota</taxon>
        <taxon>Bacilli</taxon>
        <taxon>Bacillales</taxon>
        <taxon>Paenibacillaceae</taxon>
        <taxon>Paenibacillus</taxon>
    </lineage>
</organism>
<evidence type="ECO:0000256" key="6">
    <source>
        <dbReference type="ARBA" id="ARBA00022692"/>
    </source>
</evidence>
<dbReference type="Gene3D" id="3.30.565.10">
    <property type="entry name" value="Histidine kinase-like ATPase, C-terminal domain"/>
    <property type="match status" value="1"/>
</dbReference>
<evidence type="ECO:0000313" key="15">
    <source>
        <dbReference type="Proteomes" id="UP000464330"/>
    </source>
</evidence>
<keyword evidence="5" id="KW-0808">Transferase</keyword>
<dbReference type="AlphaFoldDB" id="A0A6C0QUJ9"/>
<dbReference type="Proteomes" id="UP000464330">
    <property type="component" value="Chromosome"/>
</dbReference>
<dbReference type="InterPro" id="IPR003594">
    <property type="entry name" value="HATPase_dom"/>
</dbReference>
<dbReference type="GO" id="GO:0000155">
    <property type="term" value="F:phosphorelay sensor kinase activity"/>
    <property type="evidence" value="ECO:0007669"/>
    <property type="project" value="TreeGrafter"/>
</dbReference>
<evidence type="ECO:0000256" key="12">
    <source>
        <dbReference type="ARBA" id="ARBA00023136"/>
    </source>
</evidence>
<evidence type="ECO:0000256" key="9">
    <source>
        <dbReference type="ARBA" id="ARBA00022840"/>
    </source>
</evidence>
<evidence type="ECO:0000256" key="10">
    <source>
        <dbReference type="ARBA" id="ARBA00022989"/>
    </source>
</evidence>
<gene>
    <name evidence="14" type="ORF">ERICV_02794</name>
</gene>
<keyword evidence="10" id="KW-1133">Transmembrane helix</keyword>
<proteinExistence type="predicted"/>
<dbReference type="CDD" id="cd00075">
    <property type="entry name" value="HATPase"/>
    <property type="match status" value="1"/>
</dbReference>
<dbReference type="PROSITE" id="PS50109">
    <property type="entry name" value="HIS_KIN"/>
    <property type="match status" value="1"/>
</dbReference>
<dbReference type="GO" id="GO:0005886">
    <property type="term" value="C:plasma membrane"/>
    <property type="evidence" value="ECO:0007669"/>
    <property type="project" value="TreeGrafter"/>
</dbReference>
<evidence type="ECO:0000256" key="8">
    <source>
        <dbReference type="ARBA" id="ARBA00022777"/>
    </source>
</evidence>
<evidence type="ECO:0000256" key="5">
    <source>
        <dbReference type="ARBA" id="ARBA00022679"/>
    </source>
</evidence>
<name>A0A6C0QUJ9_9BACL</name>
<dbReference type="GO" id="GO:0005524">
    <property type="term" value="F:ATP binding"/>
    <property type="evidence" value="ECO:0007669"/>
    <property type="project" value="UniProtKB-KW"/>
</dbReference>
<evidence type="ECO:0000256" key="4">
    <source>
        <dbReference type="ARBA" id="ARBA00022553"/>
    </source>
</evidence>
<dbReference type="GO" id="GO:0016036">
    <property type="term" value="P:cellular response to phosphate starvation"/>
    <property type="evidence" value="ECO:0007669"/>
    <property type="project" value="TreeGrafter"/>
</dbReference>
<reference evidence="14 15" key="1">
    <citation type="journal article" date="2020" name="Int. J. Med. Microbiol.">
        <title>Discovery of Paenibacillus larvae ERIC V: Phenotypic and genomic comparison to genotypes ERIC I-IV reveal different inventories of virulence factors which correlate with epidemiological prevalences of American Foulbrood.</title>
        <authorList>
            <person name="Beims H."/>
            <person name="Bunk B."/>
            <person name="Erler S."/>
            <person name="Mohr K.I."/>
            <person name="Sproer C."/>
            <person name="Pradella S."/>
            <person name="Gunther G."/>
            <person name="Rohde M."/>
            <person name="von der Ohe W."/>
            <person name="Steinert M."/>
        </authorList>
    </citation>
    <scope>NUCLEOTIDE SEQUENCE [LARGE SCALE GENOMIC DNA]</scope>
    <source>
        <strain evidence="14">Eric_V</strain>
    </source>
</reference>
<evidence type="ECO:0000256" key="1">
    <source>
        <dbReference type="ARBA" id="ARBA00000085"/>
    </source>
</evidence>
<protein>
    <recommendedName>
        <fullName evidence="3">histidine kinase</fullName>
        <ecNumber evidence="3">2.7.13.3</ecNumber>
    </recommendedName>
</protein>
<keyword evidence="8 14" id="KW-0418">Kinase</keyword>
<evidence type="ECO:0000256" key="2">
    <source>
        <dbReference type="ARBA" id="ARBA00004370"/>
    </source>
</evidence>
<evidence type="ECO:0000256" key="3">
    <source>
        <dbReference type="ARBA" id="ARBA00012438"/>
    </source>
</evidence>
<dbReference type="InterPro" id="IPR050351">
    <property type="entry name" value="BphY/WalK/GraS-like"/>
</dbReference>
<dbReference type="PANTHER" id="PTHR45453:SF1">
    <property type="entry name" value="PHOSPHATE REGULON SENSOR PROTEIN PHOR"/>
    <property type="match status" value="1"/>
</dbReference>
<dbReference type="SUPFAM" id="SSF55874">
    <property type="entry name" value="ATPase domain of HSP90 chaperone/DNA topoisomerase II/histidine kinase"/>
    <property type="match status" value="1"/>
</dbReference>
<accession>A0A6C0QUJ9</accession>
<dbReference type="Pfam" id="PF02518">
    <property type="entry name" value="HATPase_c"/>
    <property type="match status" value="1"/>
</dbReference>
<comment type="catalytic activity">
    <reaction evidence="1">
        <text>ATP + protein L-histidine = ADP + protein N-phospho-L-histidine.</text>
        <dbReference type="EC" id="2.7.13.3"/>
    </reaction>
</comment>
<dbReference type="EMBL" id="CP019717">
    <property type="protein sequence ID" value="QHZ51916.1"/>
    <property type="molecule type" value="Genomic_DNA"/>
</dbReference>
<sequence>MPMLSGAGMTYRMTTADDKLYVAADANHLVRVYENLISNAIRYGSESKYVDIRTERENNEVIVKIINYGAPIEEDDLPYLFERFYRAEKSRSSKTGGTGLGPAIAKSIIDIHGGRINVRSSKEETVSETKLPVFAEDRISKLEE</sequence>
<evidence type="ECO:0000313" key="14">
    <source>
        <dbReference type="EMBL" id="QHZ51916.1"/>
    </source>
</evidence>
<dbReference type="FunFam" id="3.30.565.10:FF:000013">
    <property type="entry name" value="Two-component sensor histidine kinase"/>
    <property type="match status" value="1"/>
</dbReference>
<evidence type="ECO:0000256" key="11">
    <source>
        <dbReference type="ARBA" id="ARBA00023012"/>
    </source>
</evidence>
<keyword evidence="6" id="KW-0812">Transmembrane</keyword>
<feature type="domain" description="Histidine kinase" evidence="13">
    <location>
        <begin position="1"/>
        <end position="135"/>
    </location>
</feature>
<dbReference type="GO" id="GO:0004721">
    <property type="term" value="F:phosphoprotein phosphatase activity"/>
    <property type="evidence" value="ECO:0007669"/>
    <property type="project" value="TreeGrafter"/>
</dbReference>
<evidence type="ECO:0000256" key="7">
    <source>
        <dbReference type="ARBA" id="ARBA00022741"/>
    </source>
</evidence>
<keyword evidence="11" id="KW-0902">Two-component regulatory system</keyword>
<comment type="subcellular location">
    <subcellularLocation>
        <location evidence="2">Membrane</location>
    </subcellularLocation>
</comment>